<proteinExistence type="predicted"/>
<dbReference type="GeneID" id="36289011"/>
<evidence type="ECO:0000313" key="1">
    <source>
        <dbReference type="EMBL" id="OAF57030.1"/>
    </source>
</evidence>
<dbReference type="AlphaFoldDB" id="A0A177A5Y0"/>
<dbReference type="Proteomes" id="UP000077154">
    <property type="component" value="Unassembled WGS sequence"/>
</dbReference>
<organism evidence="1">
    <name type="scientific">Pseudogymnoascus destructans</name>
    <dbReference type="NCBI Taxonomy" id="655981"/>
    <lineage>
        <taxon>Eukaryota</taxon>
        <taxon>Fungi</taxon>
        <taxon>Dikarya</taxon>
        <taxon>Ascomycota</taxon>
        <taxon>Pezizomycotina</taxon>
        <taxon>Leotiomycetes</taxon>
        <taxon>Thelebolales</taxon>
        <taxon>Thelebolaceae</taxon>
        <taxon>Pseudogymnoascus</taxon>
    </lineage>
</organism>
<dbReference type="RefSeq" id="XP_024322321.1">
    <property type="nucleotide sequence ID" value="XM_024469556.1"/>
</dbReference>
<accession>A0A177A5Y0</accession>
<name>A0A177A5Y0_9PEZI</name>
<reference evidence="1" key="1">
    <citation type="submission" date="2016-03" db="EMBL/GenBank/DDBJ databases">
        <title>Updated assembly of Pseudogymnoascus destructans, the fungus causing white-nose syndrome of bats.</title>
        <authorList>
            <person name="Palmer J.M."/>
            <person name="Drees K.P."/>
            <person name="Foster J.T."/>
            <person name="Lindner D.L."/>
        </authorList>
    </citation>
    <scope>NUCLEOTIDE SEQUENCE [LARGE SCALE GENOMIC DNA]</scope>
    <source>
        <strain evidence="1">20631-21</strain>
    </source>
</reference>
<gene>
    <name evidence="1" type="ORF">VC83_05949</name>
</gene>
<sequence>MSSPASPYRTTQKWDECLPAKANWYRCADATPDKGGNGQVIMMYGIIEKGGRLPHVCNASMFMASLATDKRRFFINSRASKVAQFYVKTVIDEDIVTGDVAV</sequence>
<dbReference type="EMBL" id="KV441401">
    <property type="protein sequence ID" value="OAF57030.1"/>
    <property type="molecule type" value="Genomic_DNA"/>
</dbReference>
<protein>
    <submittedName>
        <fullName evidence="1">Uncharacterized protein</fullName>
    </submittedName>
</protein>